<proteinExistence type="predicted"/>
<accession>A0A1H8MS00</accession>
<dbReference type="STRING" id="1077947.SAMN05216227_10605"/>
<dbReference type="Proteomes" id="UP000183002">
    <property type="component" value="Unassembled WGS sequence"/>
</dbReference>
<organism evidence="1 2">
    <name type="scientific">Pseudorhodobacter antarcticus</name>
    <dbReference type="NCBI Taxonomy" id="1077947"/>
    <lineage>
        <taxon>Bacteria</taxon>
        <taxon>Pseudomonadati</taxon>
        <taxon>Pseudomonadota</taxon>
        <taxon>Alphaproteobacteria</taxon>
        <taxon>Rhodobacterales</taxon>
        <taxon>Paracoccaceae</taxon>
        <taxon>Pseudorhodobacter</taxon>
    </lineage>
</organism>
<name>A0A1H8MS00_9RHOB</name>
<dbReference type="EMBL" id="FOCO01000060">
    <property type="protein sequence ID" value="SEO20018.1"/>
    <property type="molecule type" value="Genomic_DNA"/>
</dbReference>
<dbReference type="RefSeq" id="WP_050519331.1">
    <property type="nucleotide sequence ID" value="NZ_FOCO01000060.1"/>
</dbReference>
<protein>
    <submittedName>
        <fullName evidence="1">Uncharacterized protein</fullName>
    </submittedName>
</protein>
<evidence type="ECO:0000313" key="1">
    <source>
        <dbReference type="EMBL" id="SEO20018.1"/>
    </source>
</evidence>
<gene>
    <name evidence="1" type="ORF">SAMN05216227_10605</name>
</gene>
<sequence length="206" mass="22598">MRSPLLQKKDKPTCFHLLHIIPSPDHHHFRVRTKTIGLEAALSYAGFPGGGPARYATDLRAIGFLNAIYRDDKLRAGRIVDLIAATCGVPGWSAADRDYLPKIIAALIMLIGERDIDAERAHLTSLLTHNQPRDDAGMHSRAWVFLVMSLAKTDPALRDRIAACGEDTLGLAKSAVADITADPAPSRQLQATWAPLLRRLFPRLPA</sequence>
<dbReference type="AlphaFoldDB" id="A0A1H8MS00"/>
<reference evidence="1 2" key="1">
    <citation type="submission" date="2016-10" db="EMBL/GenBank/DDBJ databases">
        <authorList>
            <person name="de Groot N.N."/>
        </authorList>
    </citation>
    <scope>NUCLEOTIDE SEQUENCE [LARGE SCALE GENOMIC DNA]</scope>
    <source>
        <strain evidence="1 2">CGMCC 1.10836</strain>
    </source>
</reference>
<keyword evidence="2" id="KW-1185">Reference proteome</keyword>
<evidence type="ECO:0000313" key="2">
    <source>
        <dbReference type="Proteomes" id="UP000183002"/>
    </source>
</evidence>